<gene>
    <name evidence="8" type="ORF">GEMMAAP_09105</name>
</gene>
<dbReference type="RefSeq" id="WP_026850788.1">
    <property type="nucleotide sequence ID" value="NZ_CP011454.1"/>
</dbReference>
<dbReference type="GO" id="GO:0004725">
    <property type="term" value="F:protein tyrosine phosphatase activity"/>
    <property type="evidence" value="ECO:0007669"/>
    <property type="project" value="UniProtKB-EC"/>
</dbReference>
<dbReference type="Proteomes" id="UP000076404">
    <property type="component" value="Chromosome"/>
</dbReference>
<dbReference type="OrthoDB" id="9784339at2"/>
<dbReference type="CDD" id="cd16344">
    <property type="entry name" value="LMWPAP"/>
    <property type="match status" value="1"/>
</dbReference>
<evidence type="ECO:0000256" key="2">
    <source>
        <dbReference type="ARBA" id="ARBA00013064"/>
    </source>
</evidence>
<name>A0A143BIS5_9BACT</name>
<feature type="domain" description="Phosphotyrosine protein phosphatase I" evidence="7">
    <location>
        <begin position="1"/>
        <end position="144"/>
    </location>
</feature>
<dbReference type="STRING" id="1379270.GEMMAAP_09105"/>
<dbReference type="InterPro" id="IPR036196">
    <property type="entry name" value="Ptyr_pPase_sf"/>
</dbReference>
<dbReference type="PANTHER" id="PTHR11717:SF31">
    <property type="entry name" value="LOW MOLECULAR WEIGHT PROTEIN-TYROSINE-PHOSPHATASE ETP-RELATED"/>
    <property type="match status" value="1"/>
</dbReference>
<reference evidence="8 9" key="1">
    <citation type="journal article" date="2014" name="Proc. Natl. Acad. Sci. U.S.A.">
        <title>Functional type 2 photosynthetic reaction centers found in the rare bacterial phylum Gemmatimonadetes.</title>
        <authorList>
            <person name="Zeng Y."/>
            <person name="Feng F."/>
            <person name="Medova H."/>
            <person name="Dean J."/>
            <person name="Koblizek M."/>
        </authorList>
    </citation>
    <scope>NUCLEOTIDE SEQUENCE [LARGE SCALE GENOMIC DNA]</scope>
    <source>
        <strain evidence="8 9">AP64</strain>
    </source>
</reference>
<dbReference type="Pfam" id="PF01451">
    <property type="entry name" value="LMWPc"/>
    <property type="match status" value="1"/>
</dbReference>
<dbReference type="SUPFAM" id="SSF52788">
    <property type="entry name" value="Phosphotyrosine protein phosphatases I"/>
    <property type="match status" value="1"/>
</dbReference>
<dbReference type="EMBL" id="CP011454">
    <property type="protein sequence ID" value="AMW04947.1"/>
    <property type="molecule type" value="Genomic_DNA"/>
</dbReference>
<keyword evidence="4" id="KW-0904">Protein phosphatase</keyword>
<accession>A0A143BIS5</accession>
<comment type="similarity">
    <text evidence="1">Belongs to the low molecular weight phosphotyrosine protein phosphatase family.</text>
</comment>
<evidence type="ECO:0000256" key="1">
    <source>
        <dbReference type="ARBA" id="ARBA00011063"/>
    </source>
</evidence>
<dbReference type="AlphaFoldDB" id="A0A143BIS5"/>
<evidence type="ECO:0000256" key="6">
    <source>
        <dbReference type="PIRSR" id="PIRSR617867-1"/>
    </source>
</evidence>
<feature type="active site" description="Proton donor" evidence="6">
    <location>
        <position position="118"/>
    </location>
</feature>
<dbReference type="InterPro" id="IPR023485">
    <property type="entry name" value="Ptyr_pPase"/>
</dbReference>
<dbReference type="InterPro" id="IPR017867">
    <property type="entry name" value="Tyr_phospatase_low_mol_wt"/>
</dbReference>
<feature type="active site" description="Nucleophile" evidence="6">
    <location>
        <position position="13"/>
    </location>
</feature>
<evidence type="ECO:0000256" key="5">
    <source>
        <dbReference type="ARBA" id="ARBA00051722"/>
    </source>
</evidence>
<protein>
    <recommendedName>
        <fullName evidence="2">protein-tyrosine-phosphatase</fullName>
        <ecNumber evidence="2">3.1.3.48</ecNumber>
    </recommendedName>
</protein>
<dbReference type="EC" id="3.1.3.48" evidence="2"/>
<dbReference type="SMART" id="SM00226">
    <property type="entry name" value="LMWPc"/>
    <property type="match status" value="1"/>
</dbReference>
<evidence type="ECO:0000313" key="8">
    <source>
        <dbReference type="EMBL" id="AMW04947.1"/>
    </source>
</evidence>
<dbReference type="PANTHER" id="PTHR11717">
    <property type="entry name" value="LOW MOLECULAR WEIGHT PROTEIN TYROSINE PHOSPHATASE"/>
    <property type="match status" value="1"/>
</dbReference>
<reference evidence="8 9" key="2">
    <citation type="journal article" date="2016" name="Environ. Microbiol. Rep.">
        <title>Metagenomic evidence for the presence of phototrophic Gemmatimonadetes bacteria in diverse environments.</title>
        <authorList>
            <person name="Zeng Y."/>
            <person name="Baumbach J."/>
            <person name="Barbosa E.G."/>
            <person name="Azevedo V."/>
            <person name="Zhang C."/>
            <person name="Koblizek M."/>
        </authorList>
    </citation>
    <scope>NUCLEOTIDE SEQUENCE [LARGE SCALE GENOMIC DNA]</scope>
    <source>
        <strain evidence="8 9">AP64</strain>
    </source>
</reference>
<keyword evidence="3" id="KW-0378">Hydrolase</keyword>
<proteinExistence type="inferred from homology"/>
<organism evidence="8 9">
    <name type="scientific">Gemmatimonas phototrophica</name>
    <dbReference type="NCBI Taxonomy" id="1379270"/>
    <lineage>
        <taxon>Bacteria</taxon>
        <taxon>Pseudomonadati</taxon>
        <taxon>Gemmatimonadota</taxon>
        <taxon>Gemmatimonadia</taxon>
        <taxon>Gemmatimonadales</taxon>
        <taxon>Gemmatimonadaceae</taxon>
        <taxon>Gemmatimonas</taxon>
    </lineage>
</organism>
<dbReference type="InterPro" id="IPR050438">
    <property type="entry name" value="LMW_PTPase"/>
</dbReference>
<evidence type="ECO:0000259" key="7">
    <source>
        <dbReference type="SMART" id="SM00226"/>
    </source>
</evidence>
<keyword evidence="9" id="KW-1185">Reference proteome</keyword>
<dbReference type="eggNOG" id="COG0394">
    <property type="taxonomic scope" value="Bacteria"/>
</dbReference>
<evidence type="ECO:0000256" key="4">
    <source>
        <dbReference type="ARBA" id="ARBA00022912"/>
    </source>
</evidence>
<evidence type="ECO:0000256" key="3">
    <source>
        <dbReference type="ARBA" id="ARBA00022801"/>
    </source>
</evidence>
<feature type="active site" description="Nucleophile" evidence="6">
    <location>
        <position position="7"/>
    </location>
</feature>
<dbReference type="KEGG" id="gph:GEMMAAP_09105"/>
<dbReference type="PRINTS" id="PR00719">
    <property type="entry name" value="LMWPTPASE"/>
</dbReference>
<dbReference type="Gene3D" id="3.40.50.2300">
    <property type="match status" value="1"/>
</dbReference>
<comment type="catalytic activity">
    <reaction evidence="5">
        <text>O-phospho-L-tyrosyl-[protein] + H2O = L-tyrosyl-[protein] + phosphate</text>
        <dbReference type="Rhea" id="RHEA:10684"/>
        <dbReference type="Rhea" id="RHEA-COMP:10136"/>
        <dbReference type="Rhea" id="RHEA-COMP:20101"/>
        <dbReference type="ChEBI" id="CHEBI:15377"/>
        <dbReference type="ChEBI" id="CHEBI:43474"/>
        <dbReference type="ChEBI" id="CHEBI:46858"/>
        <dbReference type="ChEBI" id="CHEBI:61978"/>
        <dbReference type="EC" id="3.1.3.48"/>
    </reaction>
</comment>
<evidence type="ECO:0000313" key="9">
    <source>
        <dbReference type="Proteomes" id="UP000076404"/>
    </source>
</evidence>
<sequence>MHLLFVCTGNTCRSPLAETIARRMIADRHLAGITVSSAGTSAWPDSSASDGALLVSLEHGTDITGHRARPLSPDIVASADVILAMGPHHLERAEAMGGAGRAFLLTAFTGGEGRAVSDPFGGDLDVYRDTYRELEQEIASVLEKLAGQRPG</sequence>